<evidence type="ECO:0000256" key="4">
    <source>
        <dbReference type="ARBA" id="ARBA00023002"/>
    </source>
</evidence>
<evidence type="ECO:0000256" key="2">
    <source>
        <dbReference type="ARBA" id="ARBA00022630"/>
    </source>
</evidence>
<organism evidence="7 8">
    <name type="scientific">Curvularia kusanoi</name>
    <name type="common">Cochliobolus kusanoi</name>
    <dbReference type="NCBI Taxonomy" id="90978"/>
    <lineage>
        <taxon>Eukaryota</taxon>
        <taxon>Fungi</taxon>
        <taxon>Dikarya</taxon>
        <taxon>Ascomycota</taxon>
        <taxon>Pezizomycotina</taxon>
        <taxon>Dothideomycetes</taxon>
        <taxon>Pleosporomycetidae</taxon>
        <taxon>Pleosporales</taxon>
        <taxon>Pleosporineae</taxon>
        <taxon>Pleosporaceae</taxon>
        <taxon>Curvularia</taxon>
    </lineage>
</organism>
<keyword evidence="2" id="KW-0285">Flavoprotein</keyword>
<feature type="domain" description="FAD-binding PCMH-type" evidence="6">
    <location>
        <begin position="57"/>
        <end position="233"/>
    </location>
</feature>
<feature type="signal peptide" evidence="5">
    <location>
        <begin position="1"/>
        <end position="19"/>
    </location>
</feature>
<evidence type="ECO:0000313" key="7">
    <source>
        <dbReference type="EMBL" id="KAF3003667.1"/>
    </source>
</evidence>
<dbReference type="OrthoDB" id="2151789at2759"/>
<dbReference type="PROSITE" id="PS51387">
    <property type="entry name" value="FAD_PCMH"/>
    <property type="match status" value="1"/>
</dbReference>
<dbReference type="InterPro" id="IPR016169">
    <property type="entry name" value="FAD-bd_PCMH_sub2"/>
</dbReference>
<dbReference type="InterPro" id="IPR006094">
    <property type="entry name" value="Oxid_FAD_bind_N"/>
</dbReference>
<dbReference type="EMBL" id="SWKU01000009">
    <property type="protein sequence ID" value="KAF3003667.1"/>
    <property type="molecule type" value="Genomic_DNA"/>
</dbReference>
<dbReference type="SUPFAM" id="SSF56176">
    <property type="entry name" value="FAD-binding/transporter-associated domain-like"/>
    <property type="match status" value="1"/>
</dbReference>
<keyword evidence="8" id="KW-1185">Reference proteome</keyword>
<dbReference type="GO" id="GO:0016491">
    <property type="term" value="F:oxidoreductase activity"/>
    <property type="evidence" value="ECO:0007669"/>
    <property type="project" value="UniProtKB-KW"/>
</dbReference>
<dbReference type="AlphaFoldDB" id="A0A9P4TFH4"/>
<comment type="similarity">
    <text evidence="1">Belongs to the oxygen-dependent FAD-linked oxidoreductase family.</text>
</comment>
<evidence type="ECO:0000256" key="1">
    <source>
        <dbReference type="ARBA" id="ARBA00005466"/>
    </source>
</evidence>
<keyword evidence="5" id="KW-0732">Signal</keyword>
<keyword evidence="3" id="KW-0274">FAD</keyword>
<evidence type="ECO:0000256" key="3">
    <source>
        <dbReference type="ARBA" id="ARBA00022827"/>
    </source>
</evidence>
<accession>A0A9P4TFH4</accession>
<reference evidence="7" key="1">
    <citation type="submission" date="2019-04" db="EMBL/GenBank/DDBJ databases">
        <title>Sequencing of skin fungus with MAO and IRED activity.</title>
        <authorList>
            <person name="Marsaioli A.J."/>
            <person name="Bonatto J.M.C."/>
            <person name="Reis Junior O."/>
        </authorList>
    </citation>
    <scope>NUCLEOTIDE SEQUENCE</scope>
    <source>
        <strain evidence="7">30M1</strain>
    </source>
</reference>
<comment type="caution">
    <text evidence="7">The sequence shown here is derived from an EMBL/GenBank/DDBJ whole genome shotgun (WGS) entry which is preliminary data.</text>
</comment>
<dbReference type="Gene3D" id="3.30.465.10">
    <property type="match status" value="1"/>
</dbReference>
<dbReference type="InterPro" id="IPR036318">
    <property type="entry name" value="FAD-bd_PCMH-like_sf"/>
</dbReference>
<evidence type="ECO:0000313" key="8">
    <source>
        <dbReference type="Proteomes" id="UP000801428"/>
    </source>
</evidence>
<protein>
    <recommendedName>
        <fullName evidence="6">FAD-binding PCMH-type domain-containing protein</fullName>
    </recommendedName>
</protein>
<dbReference type="InterPro" id="IPR050416">
    <property type="entry name" value="FAD-linked_Oxidoreductase"/>
</dbReference>
<dbReference type="InterPro" id="IPR016166">
    <property type="entry name" value="FAD-bd_PCMH"/>
</dbReference>
<gene>
    <name evidence="7" type="ORF">E8E13_008403</name>
</gene>
<dbReference type="Pfam" id="PF01565">
    <property type="entry name" value="FAD_binding_4"/>
    <property type="match status" value="1"/>
</dbReference>
<keyword evidence="4" id="KW-0560">Oxidoreductase</keyword>
<dbReference type="Proteomes" id="UP000801428">
    <property type="component" value="Unassembled WGS sequence"/>
</dbReference>
<proteinExistence type="inferred from homology"/>
<evidence type="ECO:0000259" key="6">
    <source>
        <dbReference type="PROSITE" id="PS51387"/>
    </source>
</evidence>
<feature type="chain" id="PRO_5040238592" description="FAD-binding PCMH-type domain-containing protein" evidence="5">
    <location>
        <begin position="20"/>
        <end position="516"/>
    </location>
</feature>
<name>A0A9P4TFH4_CURKU</name>
<sequence length="516" mass="56008">MLRSTPAVLAVTIFHVASAAKESCCDALTASRVAGQVTYPGHGAYNASLASYFDGKSRLPPSCIVQPRTAEDVSTIVQILVREDAQSGSCKFAVRSGGHTPIPGSNNIENGITIDLLYMNTTTYDADSQIASIKPAARWGSVYQTLEPLGRMVAGGRGSTVGVGGFLLGGGISHYAPRVGLSCDNVVNFQVVLANGSIVNANKTSNADLFTALKGASSNFGIVTRYDMETFESEDLWGGIVTYPASTANHHFRALANFGSNPDRDPNAALIVFQGYSTASPTDVVRAAFDYTKPVVRPDAYQEFFEVNTNISDTTKLQPMSAIAAEFGSDTTKRVQFRTLSYKIDLATLQETARLYKIVITELQAEASGQWRVSCLHQVWATSYTANSIARGGNVLGMERYTENFIMYQSYLSWSESKDDELFIGLGKMLTDGIQKFAREKDTAIDYLYLNYADKDQDPLSGYGAGKVAFMKAVAEKVGKPQKDDPLSVFDDTNNLSENKTEDMDFTVLNLEKPDA</sequence>
<dbReference type="GO" id="GO:0071949">
    <property type="term" value="F:FAD binding"/>
    <property type="evidence" value="ECO:0007669"/>
    <property type="project" value="InterPro"/>
</dbReference>
<dbReference type="PANTHER" id="PTHR42973">
    <property type="entry name" value="BINDING OXIDOREDUCTASE, PUTATIVE (AFU_ORTHOLOGUE AFUA_1G17690)-RELATED"/>
    <property type="match status" value="1"/>
</dbReference>
<evidence type="ECO:0000256" key="5">
    <source>
        <dbReference type="SAM" id="SignalP"/>
    </source>
</evidence>
<dbReference type="PANTHER" id="PTHR42973:SF22">
    <property type="entry name" value="FAD-BINDING PCMH-TYPE DOMAIN-CONTAINING PROTEIN-RELATED"/>
    <property type="match status" value="1"/>
</dbReference>